<dbReference type="STRING" id="1036808.A0A0C2YLU1"/>
<name>A0A0C2YLU1_9AGAM</name>
<feature type="region of interest" description="Disordered" evidence="1">
    <location>
        <begin position="1"/>
        <end position="24"/>
    </location>
</feature>
<sequence length="192" mass="21966">MPAGSSSASHSGEATAPTDNLIDEPYTYEDDHNEEALDTDCNVLDDEHQSSTIGLHTWVEEVEDEYDVWQCFICSYPEEVATEMGQACTMFEAICATQEEKGLDMWGPFKDGKEWELVRWLMRHVGKSCIEEFTDLSMVHEEMDLSISSTYRLMKVIDELPQASQWTLKMVKVKDNLVGVNGKHEEEVELWM</sequence>
<dbReference type="AlphaFoldDB" id="A0A0C2YLU1"/>
<evidence type="ECO:0000256" key="1">
    <source>
        <dbReference type="SAM" id="MobiDB-lite"/>
    </source>
</evidence>
<dbReference type="Proteomes" id="UP000053989">
    <property type="component" value="Unassembled WGS sequence"/>
</dbReference>
<protein>
    <submittedName>
        <fullName evidence="2">Uncharacterized protein</fullName>
    </submittedName>
</protein>
<reference evidence="2 3" key="1">
    <citation type="submission" date="2014-04" db="EMBL/GenBank/DDBJ databases">
        <authorList>
            <consortium name="DOE Joint Genome Institute"/>
            <person name="Kuo A."/>
            <person name="Kohler A."/>
            <person name="Nagy L.G."/>
            <person name="Floudas D."/>
            <person name="Copeland A."/>
            <person name="Barry K.W."/>
            <person name="Cichocki N."/>
            <person name="Veneault-Fourrey C."/>
            <person name="LaButti K."/>
            <person name="Lindquist E.A."/>
            <person name="Lipzen A."/>
            <person name="Lundell T."/>
            <person name="Morin E."/>
            <person name="Murat C."/>
            <person name="Sun H."/>
            <person name="Tunlid A."/>
            <person name="Henrissat B."/>
            <person name="Grigoriev I.V."/>
            <person name="Hibbett D.S."/>
            <person name="Martin F."/>
            <person name="Nordberg H.P."/>
            <person name="Cantor M.N."/>
            <person name="Hua S.X."/>
        </authorList>
    </citation>
    <scope>NUCLEOTIDE SEQUENCE [LARGE SCALE GENOMIC DNA]</scope>
    <source>
        <strain evidence="2 3">Foug A</strain>
    </source>
</reference>
<evidence type="ECO:0000313" key="3">
    <source>
        <dbReference type="Proteomes" id="UP000053989"/>
    </source>
</evidence>
<gene>
    <name evidence="2" type="ORF">SCLCIDRAFT_34076</name>
</gene>
<dbReference type="InParanoid" id="A0A0C2YLU1"/>
<keyword evidence="3" id="KW-1185">Reference proteome</keyword>
<dbReference type="HOGENOM" id="CLU_1415955_0_0_1"/>
<dbReference type="OrthoDB" id="2680643at2759"/>
<proteinExistence type="predicted"/>
<dbReference type="EMBL" id="KN822350">
    <property type="protein sequence ID" value="KIM50688.1"/>
    <property type="molecule type" value="Genomic_DNA"/>
</dbReference>
<evidence type="ECO:0000313" key="2">
    <source>
        <dbReference type="EMBL" id="KIM50688.1"/>
    </source>
</evidence>
<feature type="compositionally biased region" description="Low complexity" evidence="1">
    <location>
        <begin position="1"/>
        <end position="12"/>
    </location>
</feature>
<accession>A0A0C2YLU1</accession>
<reference evidence="3" key="2">
    <citation type="submission" date="2015-01" db="EMBL/GenBank/DDBJ databases">
        <title>Evolutionary Origins and Diversification of the Mycorrhizal Mutualists.</title>
        <authorList>
            <consortium name="DOE Joint Genome Institute"/>
            <consortium name="Mycorrhizal Genomics Consortium"/>
            <person name="Kohler A."/>
            <person name="Kuo A."/>
            <person name="Nagy L.G."/>
            <person name="Floudas D."/>
            <person name="Copeland A."/>
            <person name="Barry K.W."/>
            <person name="Cichocki N."/>
            <person name="Veneault-Fourrey C."/>
            <person name="LaButti K."/>
            <person name="Lindquist E.A."/>
            <person name="Lipzen A."/>
            <person name="Lundell T."/>
            <person name="Morin E."/>
            <person name="Murat C."/>
            <person name="Riley R."/>
            <person name="Ohm R."/>
            <person name="Sun H."/>
            <person name="Tunlid A."/>
            <person name="Henrissat B."/>
            <person name="Grigoriev I.V."/>
            <person name="Hibbett D.S."/>
            <person name="Martin F."/>
        </authorList>
    </citation>
    <scope>NUCLEOTIDE SEQUENCE [LARGE SCALE GENOMIC DNA]</scope>
    <source>
        <strain evidence="3">Foug A</strain>
    </source>
</reference>
<organism evidence="2 3">
    <name type="scientific">Scleroderma citrinum Foug A</name>
    <dbReference type="NCBI Taxonomy" id="1036808"/>
    <lineage>
        <taxon>Eukaryota</taxon>
        <taxon>Fungi</taxon>
        <taxon>Dikarya</taxon>
        <taxon>Basidiomycota</taxon>
        <taxon>Agaricomycotina</taxon>
        <taxon>Agaricomycetes</taxon>
        <taxon>Agaricomycetidae</taxon>
        <taxon>Boletales</taxon>
        <taxon>Sclerodermatineae</taxon>
        <taxon>Sclerodermataceae</taxon>
        <taxon>Scleroderma</taxon>
    </lineage>
</organism>